<dbReference type="AlphaFoldDB" id="A0A914CTD0"/>
<sequence length="66" mass="7510">MATNKNFKILVTLSNLPTDKLREIGTVVQWNELGNPTRQELLDLVKDCDAIYCHGPNKIDKELLDI</sequence>
<organism evidence="1 2">
    <name type="scientific">Acrobeloides nanus</name>
    <dbReference type="NCBI Taxonomy" id="290746"/>
    <lineage>
        <taxon>Eukaryota</taxon>
        <taxon>Metazoa</taxon>
        <taxon>Ecdysozoa</taxon>
        <taxon>Nematoda</taxon>
        <taxon>Chromadorea</taxon>
        <taxon>Rhabditida</taxon>
        <taxon>Tylenchina</taxon>
        <taxon>Cephalobomorpha</taxon>
        <taxon>Cephaloboidea</taxon>
        <taxon>Cephalobidae</taxon>
        <taxon>Acrobeloides</taxon>
    </lineage>
</organism>
<evidence type="ECO:0000313" key="2">
    <source>
        <dbReference type="WBParaSite" id="ACRNAN_scaffold1378.g31497.t1"/>
    </source>
</evidence>
<name>A0A914CTD0_9BILA</name>
<dbReference type="Proteomes" id="UP000887540">
    <property type="component" value="Unplaced"/>
</dbReference>
<dbReference type="SUPFAM" id="SSF52283">
    <property type="entry name" value="Formate/glycerate dehydrogenase catalytic domain-like"/>
    <property type="match status" value="1"/>
</dbReference>
<accession>A0A914CTD0</accession>
<protein>
    <submittedName>
        <fullName evidence="2">D-isomer specific 2-hydroxyacid dehydrogenase catalytic domain-containing protein</fullName>
    </submittedName>
</protein>
<keyword evidence="1" id="KW-1185">Reference proteome</keyword>
<evidence type="ECO:0000313" key="1">
    <source>
        <dbReference type="Proteomes" id="UP000887540"/>
    </source>
</evidence>
<dbReference type="WBParaSite" id="ACRNAN_scaffold1378.g31497.t1">
    <property type="protein sequence ID" value="ACRNAN_scaffold1378.g31497.t1"/>
    <property type="gene ID" value="ACRNAN_scaffold1378.g31497"/>
</dbReference>
<proteinExistence type="predicted"/>
<reference evidence="2" key="1">
    <citation type="submission" date="2022-11" db="UniProtKB">
        <authorList>
            <consortium name="WormBaseParasite"/>
        </authorList>
    </citation>
    <scope>IDENTIFICATION</scope>
</reference>
<dbReference type="Gene3D" id="3.40.50.720">
    <property type="entry name" value="NAD(P)-binding Rossmann-like Domain"/>
    <property type="match status" value="1"/>
</dbReference>